<dbReference type="InterPro" id="IPR016181">
    <property type="entry name" value="Acyl_CoA_acyltransferase"/>
</dbReference>
<dbReference type="Proteomes" id="UP000094828">
    <property type="component" value="Unassembled WGS sequence"/>
</dbReference>
<dbReference type="EMBL" id="LYDR01000039">
    <property type="protein sequence ID" value="ODA34941.1"/>
    <property type="molecule type" value="Genomic_DNA"/>
</dbReference>
<dbReference type="PANTHER" id="PTHR43877">
    <property type="entry name" value="AMINOALKYLPHOSPHONATE N-ACETYLTRANSFERASE-RELATED-RELATED"/>
    <property type="match status" value="1"/>
</dbReference>
<dbReference type="InterPro" id="IPR050832">
    <property type="entry name" value="Bact_Acetyltransf"/>
</dbReference>
<dbReference type="PROSITE" id="PS51186">
    <property type="entry name" value="GNAT"/>
    <property type="match status" value="2"/>
</dbReference>
<gene>
    <name evidence="4" type="ORF">A6X21_04695</name>
</gene>
<dbReference type="STRING" id="1841610.A6X21_04695"/>
<evidence type="ECO:0000313" key="5">
    <source>
        <dbReference type="Proteomes" id="UP000094828"/>
    </source>
</evidence>
<evidence type="ECO:0000259" key="3">
    <source>
        <dbReference type="PROSITE" id="PS51186"/>
    </source>
</evidence>
<dbReference type="AlphaFoldDB" id="A0A1C3ENW4"/>
<comment type="caution">
    <text evidence="4">The sequence shown here is derived from an EMBL/GenBank/DDBJ whole genome shotgun (WGS) entry which is preliminary data.</text>
</comment>
<evidence type="ECO:0000256" key="2">
    <source>
        <dbReference type="ARBA" id="ARBA00023315"/>
    </source>
</evidence>
<dbReference type="PANTHER" id="PTHR43877:SF1">
    <property type="entry name" value="ACETYLTRANSFERASE"/>
    <property type="match status" value="1"/>
</dbReference>
<evidence type="ECO:0000256" key="1">
    <source>
        <dbReference type="ARBA" id="ARBA00022679"/>
    </source>
</evidence>
<feature type="domain" description="N-acetyltransferase" evidence="3">
    <location>
        <begin position="4"/>
        <end position="190"/>
    </location>
</feature>
<dbReference type="CDD" id="cd04301">
    <property type="entry name" value="NAT_SF"/>
    <property type="match status" value="2"/>
</dbReference>
<evidence type="ECO:0000313" key="4">
    <source>
        <dbReference type="EMBL" id="ODA34941.1"/>
    </source>
</evidence>
<organism evidence="4 5">
    <name type="scientific">Planctopirus hydrillae</name>
    <dbReference type="NCBI Taxonomy" id="1841610"/>
    <lineage>
        <taxon>Bacteria</taxon>
        <taxon>Pseudomonadati</taxon>
        <taxon>Planctomycetota</taxon>
        <taxon>Planctomycetia</taxon>
        <taxon>Planctomycetales</taxon>
        <taxon>Planctomycetaceae</taxon>
        <taxon>Planctopirus</taxon>
    </lineage>
</organism>
<dbReference type="SUPFAM" id="SSF55729">
    <property type="entry name" value="Acyl-CoA N-acyltransferases (Nat)"/>
    <property type="match status" value="2"/>
</dbReference>
<dbReference type="GO" id="GO:0016747">
    <property type="term" value="F:acyltransferase activity, transferring groups other than amino-acyl groups"/>
    <property type="evidence" value="ECO:0007669"/>
    <property type="project" value="InterPro"/>
</dbReference>
<accession>A0A1C3ENW4</accession>
<keyword evidence="2" id="KW-0012">Acyltransferase</keyword>
<dbReference type="InterPro" id="IPR000182">
    <property type="entry name" value="GNAT_dom"/>
</dbReference>
<proteinExistence type="predicted"/>
<protein>
    <recommendedName>
        <fullName evidence="3">N-acetyltransferase domain-containing protein</fullName>
    </recommendedName>
</protein>
<dbReference type="Pfam" id="PF00583">
    <property type="entry name" value="Acetyltransf_1"/>
    <property type="match status" value="2"/>
</dbReference>
<keyword evidence="1" id="KW-0808">Transferase</keyword>
<name>A0A1C3ENW4_9PLAN</name>
<dbReference type="Gene3D" id="3.40.630.30">
    <property type="match status" value="2"/>
</dbReference>
<reference evidence="4 5" key="1">
    <citation type="submission" date="2016-05" db="EMBL/GenBank/DDBJ databases">
        <title>Genomic and physiological characterization of Planctopirus sp. isolated from fresh water lake.</title>
        <authorList>
            <person name="Subhash Y."/>
            <person name="Ramana C."/>
        </authorList>
    </citation>
    <scope>NUCLEOTIDE SEQUENCE [LARGE SCALE GENOMIC DNA]</scope>
    <source>
        <strain evidence="4 5">JC280</strain>
    </source>
</reference>
<keyword evidence="5" id="KW-1185">Reference proteome</keyword>
<sequence>MSLLEFRSFRNHDVPVIAELWNSAELGRGAVIMHGTDELDFFVLSQPHFDRHGLILAFVDGQPAGFVHAGFGVGSNRTTVDSTTGVICALVVHPAFRGRGIGRALVQQAESYLLSHGAQVLLAGPADPFNPYWSGLYGGSEASGFLESDVLAKPFFTSLGYRPQSMIGVFQRVIGQRDPINVRLMRVRRSTELRLLEDPVPHDFWTLTNRGRLETARLGLVLKKQELPVGWVTICGLDMYSSKWQQRAIGLHGIHVAPEHRRQGYGQALLCDVSKQLKDDQVDLMEAHANMEDPAAMAVLISSGFQLIDTGIVYRKA</sequence>
<feature type="domain" description="N-acetyltransferase" evidence="3">
    <location>
        <begin position="182"/>
        <end position="317"/>
    </location>
</feature>